<dbReference type="Pfam" id="PF00512">
    <property type="entry name" value="HisKA"/>
    <property type="match status" value="1"/>
</dbReference>
<dbReference type="InterPro" id="IPR036890">
    <property type="entry name" value="HATPase_C_sf"/>
</dbReference>
<dbReference type="Pfam" id="PF02518">
    <property type="entry name" value="HATPase_c"/>
    <property type="match status" value="1"/>
</dbReference>
<evidence type="ECO:0000256" key="3">
    <source>
        <dbReference type="ARBA" id="ARBA00012438"/>
    </source>
</evidence>
<dbReference type="InterPro" id="IPR003594">
    <property type="entry name" value="HATPase_dom"/>
</dbReference>
<dbReference type="SUPFAM" id="SSF55874">
    <property type="entry name" value="ATPase domain of HSP90 chaperone/DNA topoisomerase II/histidine kinase"/>
    <property type="match status" value="1"/>
</dbReference>
<dbReference type="Gene3D" id="3.30.565.10">
    <property type="entry name" value="Histidine kinase-like ATPase, C-terminal domain"/>
    <property type="match status" value="1"/>
</dbReference>
<keyword evidence="8 16" id="KW-0418">Kinase</keyword>
<dbReference type="SMART" id="SM00065">
    <property type="entry name" value="GAF"/>
    <property type="match status" value="1"/>
</dbReference>
<comment type="catalytic activity">
    <reaction evidence="1">
        <text>ATP + protein L-histidine = ADP + protein N-phospho-L-histidine.</text>
        <dbReference type="EC" id="2.7.13.3"/>
    </reaction>
</comment>
<dbReference type="EC" id="2.7.13.3" evidence="3"/>
<dbReference type="Gene3D" id="1.20.120.620">
    <property type="entry name" value="Backbone structure of the membrane domain of e. Coli histidine kinase receptor kdpd"/>
    <property type="match status" value="1"/>
</dbReference>
<dbReference type="InterPro" id="IPR052023">
    <property type="entry name" value="Histidine_kinase_KdpD"/>
</dbReference>
<dbReference type="GO" id="GO:0005524">
    <property type="term" value="F:ATP binding"/>
    <property type="evidence" value="ECO:0007669"/>
    <property type="project" value="UniProtKB-KW"/>
</dbReference>
<dbReference type="SMART" id="SM00388">
    <property type="entry name" value="HisKA"/>
    <property type="match status" value="1"/>
</dbReference>
<proteinExistence type="predicted"/>
<evidence type="ECO:0000256" key="13">
    <source>
        <dbReference type="SAM" id="MobiDB-lite"/>
    </source>
</evidence>
<dbReference type="FunFam" id="3.30.565.10:FF:000006">
    <property type="entry name" value="Sensor histidine kinase WalK"/>
    <property type="match status" value="1"/>
</dbReference>
<dbReference type="Pfam" id="PF13493">
    <property type="entry name" value="DUF4118"/>
    <property type="match status" value="1"/>
</dbReference>
<evidence type="ECO:0000256" key="5">
    <source>
        <dbReference type="ARBA" id="ARBA00022679"/>
    </source>
</evidence>
<dbReference type="Pfam" id="PF13492">
    <property type="entry name" value="GAF_3"/>
    <property type="match status" value="1"/>
</dbReference>
<keyword evidence="16" id="KW-0813">Transport</keyword>
<dbReference type="PANTHER" id="PTHR45569">
    <property type="entry name" value="SENSOR PROTEIN KDPD"/>
    <property type="match status" value="1"/>
</dbReference>
<dbReference type="CDD" id="cd00075">
    <property type="entry name" value="HATPase"/>
    <property type="match status" value="1"/>
</dbReference>
<feature type="domain" description="Histidine kinase" evidence="15">
    <location>
        <begin position="315"/>
        <end position="530"/>
    </location>
</feature>
<evidence type="ECO:0000259" key="15">
    <source>
        <dbReference type="PROSITE" id="PS50109"/>
    </source>
</evidence>
<evidence type="ECO:0000256" key="14">
    <source>
        <dbReference type="SAM" id="Phobius"/>
    </source>
</evidence>
<feature type="transmembrane region" description="Helical" evidence="14">
    <location>
        <begin position="137"/>
        <end position="157"/>
    </location>
</feature>
<dbReference type="InterPro" id="IPR029016">
    <property type="entry name" value="GAF-like_dom_sf"/>
</dbReference>
<keyword evidence="7" id="KW-0547">Nucleotide-binding</keyword>
<dbReference type="InterPro" id="IPR003661">
    <property type="entry name" value="HisK_dim/P_dom"/>
</dbReference>
<dbReference type="GO" id="GO:0034220">
    <property type="term" value="P:monoatomic ion transmembrane transport"/>
    <property type="evidence" value="ECO:0007669"/>
    <property type="project" value="UniProtKB-KW"/>
</dbReference>
<dbReference type="GO" id="GO:0005886">
    <property type="term" value="C:plasma membrane"/>
    <property type="evidence" value="ECO:0007669"/>
    <property type="project" value="TreeGrafter"/>
</dbReference>
<organism evidence="16">
    <name type="scientific">uncultured Thermomicrobiales bacterium</name>
    <dbReference type="NCBI Taxonomy" id="1645740"/>
    <lineage>
        <taxon>Bacteria</taxon>
        <taxon>Pseudomonadati</taxon>
        <taxon>Thermomicrobiota</taxon>
        <taxon>Thermomicrobia</taxon>
        <taxon>Thermomicrobiales</taxon>
        <taxon>environmental samples</taxon>
    </lineage>
</organism>
<dbReference type="EMBL" id="CADCWG010000314">
    <property type="protein sequence ID" value="CAA9577738.1"/>
    <property type="molecule type" value="Genomic_DNA"/>
</dbReference>
<dbReference type="Gene3D" id="3.30.450.40">
    <property type="match status" value="1"/>
</dbReference>
<evidence type="ECO:0000256" key="2">
    <source>
        <dbReference type="ARBA" id="ARBA00004141"/>
    </source>
</evidence>
<evidence type="ECO:0000256" key="9">
    <source>
        <dbReference type="ARBA" id="ARBA00022840"/>
    </source>
</evidence>
<keyword evidence="9" id="KW-0067">ATP-binding</keyword>
<gene>
    <name evidence="16" type="ORF">AVDCRST_MAG49-4403</name>
</gene>
<dbReference type="InterPro" id="IPR005467">
    <property type="entry name" value="His_kinase_dom"/>
</dbReference>
<dbReference type="PRINTS" id="PR00344">
    <property type="entry name" value="BCTRLSENSOR"/>
</dbReference>
<dbReference type="GO" id="GO:0000155">
    <property type="term" value="F:phosphorelay sensor kinase activity"/>
    <property type="evidence" value="ECO:0007669"/>
    <property type="project" value="InterPro"/>
</dbReference>
<evidence type="ECO:0000256" key="7">
    <source>
        <dbReference type="ARBA" id="ARBA00022741"/>
    </source>
</evidence>
<evidence type="ECO:0000256" key="6">
    <source>
        <dbReference type="ARBA" id="ARBA00022692"/>
    </source>
</evidence>
<dbReference type="AlphaFoldDB" id="A0A6J4VFB4"/>
<feature type="region of interest" description="Disordered" evidence="13">
    <location>
        <begin position="210"/>
        <end position="233"/>
    </location>
</feature>
<dbReference type="InterPro" id="IPR004358">
    <property type="entry name" value="Sig_transdc_His_kin-like_C"/>
</dbReference>
<evidence type="ECO:0000313" key="16">
    <source>
        <dbReference type="EMBL" id="CAA9577738.1"/>
    </source>
</evidence>
<dbReference type="InterPro" id="IPR025201">
    <property type="entry name" value="KdpD_TM"/>
</dbReference>
<evidence type="ECO:0000256" key="4">
    <source>
        <dbReference type="ARBA" id="ARBA00022553"/>
    </source>
</evidence>
<keyword evidence="6 14" id="KW-0812">Transmembrane</keyword>
<evidence type="ECO:0000256" key="8">
    <source>
        <dbReference type="ARBA" id="ARBA00022777"/>
    </source>
</evidence>
<feature type="transmembrane region" description="Helical" evidence="14">
    <location>
        <begin position="46"/>
        <end position="64"/>
    </location>
</feature>
<dbReference type="InterPro" id="IPR036097">
    <property type="entry name" value="HisK_dim/P_sf"/>
</dbReference>
<comment type="subcellular location">
    <subcellularLocation>
        <location evidence="2">Membrane</location>
        <topology evidence="2">Multi-pass membrane protein</topology>
    </subcellularLocation>
</comment>
<protein>
    <recommendedName>
        <fullName evidence="3">histidine kinase</fullName>
        <ecNumber evidence="3">2.7.13.3</ecNumber>
    </recommendedName>
</protein>
<keyword evidence="16" id="KW-0407">Ion channel</keyword>
<sequence>MTIRRILASRWPSLPAGSAARRYGLAVAAVAVATGAMLTARDALDVLNVLLVFLLLSFALALVAGSGPAGLAAVLSFLALNFFFIPPYHTLMVTGTGHLLALLAYLGVAIVTGQLVARVRARTEVAEREQRRTALLYELNAALVAGVTLDSILGRIVERVVRVYGANRCRILLPDDGGRLAVRARFPPSLDEAIDRQNLAMATWAMGHRTPAGQSTAGRRVFPPQKVAGGRMPPVRRAGPNVVYLPIATAERTIGVLEVGDKPGGGRFGDEDARVLTSFADQAALALERARLTEEAGRVAALSQSDELKTALLAAVSHELRTPLAAIKASVTSLLDPSVPWDEAARSEFLHAIDEETDRLTLVVGNLLDLSRIEGGALRPDKAWYDVAELVADVAGRAHGLAERHRLATDVAPDLPLACFDYVATAQVLMNLIENAVKYTPAGTAITLAARRVAGAIELAVRDDGPGIPARELPRVFDKFYRADGTDRVAGTGIGLTISKGLVEAHGGRIWAESRAGAGTVVRFTLPVEGGDEESA</sequence>
<dbReference type="CDD" id="cd00082">
    <property type="entry name" value="HisKA"/>
    <property type="match status" value="1"/>
</dbReference>
<evidence type="ECO:0000256" key="1">
    <source>
        <dbReference type="ARBA" id="ARBA00000085"/>
    </source>
</evidence>
<evidence type="ECO:0000256" key="10">
    <source>
        <dbReference type="ARBA" id="ARBA00022989"/>
    </source>
</evidence>
<keyword evidence="4" id="KW-0597">Phosphoprotein</keyword>
<dbReference type="PANTHER" id="PTHR45569:SF1">
    <property type="entry name" value="SENSOR PROTEIN KDPD"/>
    <property type="match status" value="1"/>
</dbReference>
<dbReference type="InterPro" id="IPR003018">
    <property type="entry name" value="GAF"/>
</dbReference>
<dbReference type="PROSITE" id="PS50109">
    <property type="entry name" value="HIS_KIN"/>
    <property type="match status" value="1"/>
</dbReference>
<dbReference type="SMART" id="SM00387">
    <property type="entry name" value="HATPase_c"/>
    <property type="match status" value="1"/>
</dbReference>
<reference evidence="16" key="1">
    <citation type="submission" date="2020-02" db="EMBL/GenBank/DDBJ databases">
        <authorList>
            <person name="Meier V. D."/>
        </authorList>
    </citation>
    <scope>NUCLEOTIDE SEQUENCE</scope>
    <source>
        <strain evidence="16">AVDCRST_MAG49</strain>
    </source>
</reference>
<keyword evidence="11" id="KW-0902">Two-component regulatory system</keyword>
<evidence type="ECO:0000256" key="11">
    <source>
        <dbReference type="ARBA" id="ARBA00023012"/>
    </source>
</evidence>
<dbReference type="InterPro" id="IPR038318">
    <property type="entry name" value="KdpD_sf"/>
</dbReference>
<keyword evidence="5" id="KW-0808">Transferase</keyword>
<keyword evidence="12 14" id="KW-0472">Membrane</keyword>
<dbReference type="Gene3D" id="1.10.287.130">
    <property type="match status" value="1"/>
</dbReference>
<dbReference type="SUPFAM" id="SSF55781">
    <property type="entry name" value="GAF domain-like"/>
    <property type="match status" value="1"/>
</dbReference>
<keyword evidence="16" id="KW-0406">Ion transport</keyword>
<dbReference type="SUPFAM" id="SSF47384">
    <property type="entry name" value="Homodimeric domain of signal transducing histidine kinase"/>
    <property type="match status" value="1"/>
</dbReference>
<accession>A0A6J4VFB4</accession>
<name>A0A6J4VFB4_9BACT</name>
<evidence type="ECO:0000256" key="12">
    <source>
        <dbReference type="ARBA" id="ARBA00023136"/>
    </source>
</evidence>
<keyword evidence="10 14" id="KW-1133">Transmembrane helix</keyword>
<feature type="transmembrane region" description="Helical" evidence="14">
    <location>
        <begin position="95"/>
        <end position="117"/>
    </location>
</feature>